<dbReference type="AlphaFoldDB" id="A0A8X6R0V3"/>
<name>A0A8X6R0V3_TRICX</name>
<accession>A0A8X6R0V3</accession>
<gene>
    <name evidence="1" type="ORF">TNCV_2562001</name>
</gene>
<evidence type="ECO:0000313" key="2">
    <source>
        <dbReference type="Proteomes" id="UP000887159"/>
    </source>
</evidence>
<proteinExistence type="predicted"/>
<reference evidence="1" key="1">
    <citation type="submission" date="2020-08" db="EMBL/GenBank/DDBJ databases">
        <title>Multicomponent nature underlies the extraordinary mechanical properties of spider dragline silk.</title>
        <authorList>
            <person name="Kono N."/>
            <person name="Nakamura H."/>
            <person name="Mori M."/>
            <person name="Yoshida Y."/>
            <person name="Ohtoshi R."/>
            <person name="Malay A.D."/>
            <person name="Moran D.A.P."/>
            <person name="Tomita M."/>
            <person name="Numata K."/>
            <person name="Arakawa K."/>
        </authorList>
    </citation>
    <scope>NUCLEOTIDE SEQUENCE</scope>
</reference>
<evidence type="ECO:0000313" key="1">
    <source>
        <dbReference type="EMBL" id="GFX86318.1"/>
    </source>
</evidence>
<organism evidence="1 2">
    <name type="scientific">Trichonephila clavipes</name>
    <name type="common">Golden silk orbweaver</name>
    <name type="synonym">Nephila clavipes</name>
    <dbReference type="NCBI Taxonomy" id="2585209"/>
    <lineage>
        <taxon>Eukaryota</taxon>
        <taxon>Metazoa</taxon>
        <taxon>Ecdysozoa</taxon>
        <taxon>Arthropoda</taxon>
        <taxon>Chelicerata</taxon>
        <taxon>Arachnida</taxon>
        <taxon>Araneae</taxon>
        <taxon>Araneomorphae</taxon>
        <taxon>Entelegynae</taxon>
        <taxon>Araneoidea</taxon>
        <taxon>Nephilidae</taxon>
        <taxon>Trichonephila</taxon>
    </lineage>
</organism>
<dbReference type="EMBL" id="BMAU01021004">
    <property type="protein sequence ID" value="GFX86318.1"/>
    <property type="molecule type" value="Genomic_DNA"/>
</dbReference>
<protein>
    <submittedName>
        <fullName evidence="1">Uncharacterized protein</fullName>
    </submittedName>
</protein>
<keyword evidence="2" id="KW-1185">Reference proteome</keyword>
<sequence length="243" mass="27687">MGYLTYAKNADMSYMYGSANGLFHITRHDVVRRTAVRSSSKEESILNVVADRTKSSTRTVAYYESVSHQMVRVYEDQTMSMKCEYDCYSRLQEGRDSVSDNPRSGRPVTSASDENIKKFKVTGIRKRGRPRLRLTDSVESDFGIKKVKTWRTKVNKGLLWRNLQMKALVSGVTYNPAWWGAQASRGPQSLTAAKTATAGSDVVQSGRPIFDDFFQHLWSYIGNNTANVVFQMVKRLWLIRIDQ</sequence>
<dbReference type="Proteomes" id="UP000887159">
    <property type="component" value="Unassembled WGS sequence"/>
</dbReference>
<comment type="caution">
    <text evidence="1">The sequence shown here is derived from an EMBL/GenBank/DDBJ whole genome shotgun (WGS) entry which is preliminary data.</text>
</comment>